<evidence type="ECO:0000313" key="8">
    <source>
        <dbReference type="Proteomes" id="UP001295423"/>
    </source>
</evidence>
<dbReference type="PROSITE" id="PS00383">
    <property type="entry name" value="TYR_PHOSPHATASE_1"/>
    <property type="match status" value="1"/>
</dbReference>
<keyword evidence="8" id="KW-1185">Reference proteome</keyword>
<dbReference type="Pfam" id="PF00782">
    <property type="entry name" value="DSPc"/>
    <property type="match status" value="1"/>
</dbReference>
<dbReference type="EMBL" id="CAKOGP040001981">
    <property type="protein sequence ID" value="CAJ1959243.1"/>
    <property type="molecule type" value="Genomic_DNA"/>
</dbReference>
<keyword evidence="3" id="KW-0378">Hydrolase</keyword>
<dbReference type="Gene3D" id="3.90.190.10">
    <property type="entry name" value="Protein tyrosine phosphatase superfamily"/>
    <property type="match status" value="1"/>
</dbReference>
<protein>
    <recommendedName>
        <fullName evidence="2">protein-tyrosine-phosphatase</fullName>
        <ecNumber evidence="2">3.1.3.48</ecNumber>
    </recommendedName>
</protein>
<feature type="domain" description="Tyrosine-protein phosphatase" evidence="5">
    <location>
        <begin position="8"/>
        <end position="171"/>
    </location>
</feature>
<dbReference type="InterPro" id="IPR016130">
    <property type="entry name" value="Tyr_Pase_AS"/>
</dbReference>
<dbReference type="PROSITE" id="PS50054">
    <property type="entry name" value="TYR_PHOSPHATASE_DUAL"/>
    <property type="match status" value="1"/>
</dbReference>
<proteinExistence type="inferred from homology"/>
<accession>A0AAD2G0Q2</accession>
<dbReference type="GO" id="GO:0043409">
    <property type="term" value="P:negative regulation of MAPK cascade"/>
    <property type="evidence" value="ECO:0007669"/>
    <property type="project" value="TreeGrafter"/>
</dbReference>
<dbReference type="InterPro" id="IPR020422">
    <property type="entry name" value="TYR_PHOSPHATASE_DUAL_dom"/>
</dbReference>
<dbReference type="SUPFAM" id="SSF52799">
    <property type="entry name" value="(Phosphotyrosine protein) phosphatases II"/>
    <property type="match status" value="1"/>
</dbReference>
<dbReference type="Proteomes" id="UP001295423">
    <property type="component" value="Unassembled WGS sequence"/>
</dbReference>
<dbReference type="GO" id="GO:0004725">
    <property type="term" value="F:protein tyrosine phosphatase activity"/>
    <property type="evidence" value="ECO:0007669"/>
    <property type="project" value="UniProtKB-EC"/>
</dbReference>
<comment type="caution">
    <text evidence="7">The sequence shown here is derived from an EMBL/GenBank/DDBJ whole genome shotgun (WGS) entry which is preliminary data.</text>
</comment>
<evidence type="ECO:0000259" key="6">
    <source>
        <dbReference type="PROSITE" id="PS50056"/>
    </source>
</evidence>
<reference evidence="7" key="1">
    <citation type="submission" date="2023-08" db="EMBL/GenBank/DDBJ databases">
        <authorList>
            <person name="Audoor S."/>
            <person name="Bilcke G."/>
        </authorList>
    </citation>
    <scope>NUCLEOTIDE SEQUENCE</scope>
</reference>
<dbReference type="PANTHER" id="PTHR10159:SF519">
    <property type="entry name" value="DUAL SPECIFICITY PROTEIN PHOSPHATASE MPK3"/>
    <property type="match status" value="1"/>
</dbReference>
<sequence>MNPPVIPLPDEIIPGLWLGSKHVRIDLKDYISTCFTHVVDASNRQLPELSSSIPVFHVKLTDSAFSQLPLEEVSDFIHSALKSDRHAVVAKDETQQHDTGVPTSITKKANVLVHCNQGVSRSAALVMAYLIKTHGFSLKEAFFHVQSKREVAQPNTGFMKQLIEFERTHHNGETTLYLGFGGTLQWKKG</sequence>
<dbReference type="EC" id="3.1.3.48" evidence="2"/>
<evidence type="ECO:0000256" key="4">
    <source>
        <dbReference type="ARBA" id="ARBA00022912"/>
    </source>
</evidence>
<evidence type="ECO:0000256" key="1">
    <source>
        <dbReference type="ARBA" id="ARBA00008601"/>
    </source>
</evidence>
<comment type="similarity">
    <text evidence="1">Belongs to the protein-tyrosine phosphatase family. Non-receptor class dual specificity subfamily.</text>
</comment>
<dbReference type="InterPro" id="IPR029021">
    <property type="entry name" value="Prot-tyrosine_phosphatase-like"/>
</dbReference>
<dbReference type="GO" id="GO:0005737">
    <property type="term" value="C:cytoplasm"/>
    <property type="evidence" value="ECO:0007669"/>
    <property type="project" value="TreeGrafter"/>
</dbReference>
<keyword evidence="4" id="KW-0904">Protein phosphatase</keyword>
<dbReference type="CDD" id="cd14498">
    <property type="entry name" value="DSP"/>
    <property type="match status" value="1"/>
</dbReference>
<evidence type="ECO:0000256" key="3">
    <source>
        <dbReference type="ARBA" id="ARBA00022801"/>
    </source>
</evidence>
<feature type="domain" description="Tyrosine specific protein phosphatases" evidence="6">
    <location>
        <begin position="71"/>
        <end position="149"/>
    </location>
</feature>
<dbReference type="InterPro" id="IPR000340">
    <property type="entry name" value="Dual-sp_phosphatase_cat-dom"/>
</dbReference>
<evidence type="ECO:0000256" key="2">
    <source>
        <dbReference type="ARBA" id="ARBA00013064"/>
    </source>
</evidence>
<dbReference type="PROSITE" id="PS50056">
    <property type="entry name" value="TYR_PHOSPHATASE_2"/>
    <property type="match status" value="1"/>
</dbReference>
<evidence type="ECO:0000313" key="7">
    <source>
        <dbReference type="EMBL" id="CAJ1959243.1"/>
    </source>
</evidence>
<name>A0AAD2G0Q2_9STRA</name>
<dbReference type="InterPro" id="IPR000387">
    <property type="entry name" value="Tyr_Pase_dom"/>
</dbReference>
<dbReference type="SMART" id="SM00195">
    <property type="entry name" value="DSPc"/>
    <property type="match status" value="1"/>
</dbReference>
<dbReference type="AlphaFoldDB" id="A0AAD2G0Q2"/>
<dbReference type="PANTHER" id="PTHR10159">
    <property type="entry name" value="DUAL SPECIFICITY PROTEIN PHOSPHATASE"/>
    <property type="match status" value="1"/>
</dbReference>
<organism evidence="7 8">
    <name type="scientific">Cylindrotheca closterium</name>
    <dbReference type="NCBI Taxonomy" id="2856"/>
    <lineage>
        <taxon>Eukaryota</taxon>
        <taxon>Sar</taxon>
        <taxon>Stramenopiles</taxon>
        <taxon>Ochrophyta</taxon>
        <taxon>Bacillariophyta</taxon>
        <taxon>Bacillariophyceae</taxon>
        <taxon>Bacillariophycidae</taxon>
        <taxon>Bacillariales</taxon>
        <taxon>Bacillariaceae</taxon>
        <taxon>Cylindrotheca</taxon>
    </lineage>
</organism>
<gene>
    <name evidence="7" type="ORF">CYCCA115_LOCUS17664</name>
</gene>
<evidence type="ECO:0000259" key="5">
    <source>
        <dbReference type="PROSITE" id="PS50054"/>
    </source>
</evidence>